<accession>A0ABU9E178</accession>
<evidence type="ECO:0000259" key="2">
    <source>
        <dbReference type="PROSITE" id="PS50853"/>
    </source>
</evidence>
<dbReference type="InterPro" id="IPR036116">
    <property type="entry name" value="FN3_sf"/>
</dbReference>
<comment type="caution">
    <text evidence="3">The sequence shown here is derived from an EMBL/GenBank/DDBJ whole genome shotgun (WGS) entry which is preliminary data.</text>
</comment>
<dbReference type="Proteomes" id="UP001491349">
    <property type="component" value="Unassembled WGS sequence"/>
</dbReference>
<dbReference type="SMART" id="SM00060">
    <property type="entry name" value="FN3"/>
    <property type="match status" value="2"/>
</dbReference>
<dbReference type="EMBL" id="JBBPCB010000002">
    <property type="protein sequence ID" value="MEK8179780.1"/>
    <property type="molecule type" value="Genomic_DNA"/>
</dbReference>
<reference evidence="3 4" key="1">
    <citation type="submission" date="2024-04" db="EMBL/GenBank/DDBJ databases">
        <title>draft genome sequnece of Flavobacterium buctense JCM 30750.</title>
        <authorList>
            <person name="Kim D.-U."/>
        </authorList>
    </citation>
    <scope>NUCLEOTIDE SEQUENCE [LARGE SCALE GENOMIC DNA]</scope>
    <source>
        <strain evidence="3 4">JCM 30750</strain>
    </source>
</reference>
<gene>
    <name evidence="3" type="ORF">WMW71_05450</name>
</gene>
<organism evidence="3 4">
    <name type="scientific">Flavobacterium buctense</name>
    <dbReference type="NCBI Taxonomy" id="1648146"/>
    <lineage>
        <taxon>Bacteria</taxon>
        <taxon>Pseudomonadati</taxon>
        <taxon>Bacteroidota</taxon>
        <taxon>Flavobacteriia</taxon>
        <taxon>Flavobacteriales</taxon>
        <taxon>Flavobacteriaceae</taxon>
        <taxon>Flavobacterium</taxon>
    </lineage>
</organism>
<evidence type="ECO:0000313" key="3">
    <source>
        <dbReference type="EMBL" id="MEK8179780.1"/>
    </source>
</evidence>
<dbReference type="InterPro" id="IPR013783">
    <property type="entry name" value="Ig-like_fold"/>
</dbReference>
<dbReference type="InterPro" id="IPR003961">
    <property type="entry name" value="FN3_dom"/>
</dbReference>
<evidence type="ECO:0000313" key="4">
    <source>
        <dbReference type="Proteomes" id="UP001491349"/>
    </source>
</evidence>
<keyword evidence="4" id="KW-1185">Reference proteome</keyword>
<name>A0ABU9E178_9FLAO</name>
<dbReference type="PROSITE" id="PS50853">
    <property type="entry name" value="FN3"/>
    <property type="match status" value="2"/>
</dbReference>
<dbReference type="SUPFAM" id="SSF49265">
    <property type="entry name" value="Fibronectin type III"/>
    <property type="match status" value="1"/>
</dbReference>
<dbReference type="RefSeq" id="WP_187660256.1">
    <property type="nucleotide sequence ID" value="NZ_JACTAB010000003.1"/>
</dbReference>
<feature type="chain" id="PRO_5046513166" evidence="1">
    <location>
        <begin position="22"/>
        <end position="393"/>
    </location>
</feature>
<dbReference type="CDD" id="cd00063">
    <property type="entry name" value="FN3"/>
    <property type="match status" value="1"/>
</dbReference>
<feature type="domain" description="Fibronectin type-III" evidence="2">
    <location>
        <begin position="42"/>
        <end position="134"/>
    </location>
</feature>
<protein>
    <submittedName>
        <fullName evidence="3">Fibronectin type III domain-containing protein</fullName>
    </submittedName>
</protein>
<sequence length="393" mass="42749">MQNKKLLIGLFFVLITFTFNSCENEPIDSAINLDDIILPCEEPTSFQASNLINNNSVSLSWVAGDEENSWTIQYGLQGFTLGTGTSVNSNGTTHVISGLNASNSYSFYLRSNCDAENSSAWVGPVNLLGNINPTTCTNPSGLTAIRSTTTTTNVNLAWIAGGTETAWEIQYGTQGFTLGSGTITTSTTVSKQISNIAANTAYDFYVRAICSTTQSSSWFGPVSVSSVAVNTTYAYMNATVDGQTYTGMKPFYYPFAGIKAKLDIGSEPTNKILFIQGHTDALNPNSSNFVEITLKINELYWAPGTYVLNADNPADPDRVVTANLIIVNATNPYEVYEDEQQATLTIIEFNQTTKRIRGTFSFPYLIINNSNTTGPFQVTNGSFDFEIEDAVFN</sequence>
<evidence type="ECO:0000256" key="1">
    <source>
        <dbReference type="SAM" id="SignalP"/>
    </source>
</evidence>
<proteinExistence type="predicted"/>
<feature type="domain" description="Fibronectin type-III" evidence="2">
    <location>
        <begin position="138"/>
        <end position="229"/>
    </location>
</feature>
<dbReference type="Gene3D" id="2.60.40.10">
    <property type="entry name" value="Immunoglobulins"/>
    <property type="match status" value="2"/>
</dbReference>
<feature type="signal peptide" evidence="1">
    <location>
        <begin position="1"/>
        <end position="21"/>
    </location>
</feature>
<keyword evidence="1" id="KW-0732">Signal</keyword>